<keyword evidence="2" id="KW-1185">Reference proteome</keyword>
<dbReference type="OrthoDB" id="5559822at2759"/>
<sequence>MIGLFTSCFGEADGCGHYGYGGKRHGRRGVTKAMISPPSNFVPEKLKVLMSQVSAALDEESLFDSSDEPKKMPTAAGMGIAY</sequence>
<dbReference type="AlphaFoldDB" id="A0A9W7YD51"/>
<reference evidence="1" key="1">
    <citation type="submission" date="2022-07" db="EMBL/GenBank/DDBJ databases">
        <title>Phylogenomic reconstructions and comparative analyses of Kickxellomycotina fungi.</title>
        <authorList>
            <person name="Reynolds N.K."/>
            <person name="Stajich J.E."/>
            <person name="Barry K."/>
            <person name="Grigoriev I.V."/>
            <person name="Crous P."/>
            <person name="Smith M.E."/>
        </authorList>
    </citation>
    <scope>NUCLEOTIDE SEQUENCE</scope>
    <source>
        <strain evidence="1">BCRC 34381</strain>
    </source>
</reference>
<protein>
    <submittedName>
        <fullName evidence="1">Uncharacterized protein</fullName>
    </submittedName>
</protein>
<evidence type="ECO:0000313" key="1">
    <source>
        <dbReference type="EMBL" id="KAJ1730196.1"/>
    </source>
</evidence>
<proteinExistence type="predicted"/>
<dbReference type="EMBL" id="JANBOI010000489">
    <property type="protein sequence ID" value="KAJ1730196.1"/>
    <property type="molecule type" value="Genomic_DNA"/>
</dbReference>
<evidence type="ECO:0000313" key="2">
    <source>
        <dbReference type="Proteomes" id="UP001143981"/>
    </source>
</evidence>
<name>A0A9W7YD51_9FUNG</name>
<comment type="caution">
    <text evidence="1">The sequence shown here is derived from an EMBL/GenBank/DDBJ whole genome shotgun (WGS) entry which is preliminary data.</text>
</comment>
<gene>
    <name evidence="1" type="ORF">LPJ61_003142</name>
</gene>
<accession>A0A9W7YD51</accession>
<dbReference type="Proteomes" id="UP001143981">
    <property type="component" value="Unassembled WGS sequence"/>
</dbReference>
<organism evidence="1 2">
    <name type="scientific">Coemansia biformis</name>
    <dbReference type="NCBI Taxonomy" id="1286918"/>
    <lineage>
        <taxon>Eukaryota</taxon>
        <taxon>Fungi</taxon>
        <taxon>Fungi incertae sedis</taxon>
        <taxon>Zoopagomycota</taxon>
        <taxon>Kickxellomycotina</taxon>
        <taxon>Kickxellomycetes</taxon>
        <taxon>Kickxellales</taxon>
        <taxon>Kickxellaceae</taxon>
        <taxon>Coemansia</taxon>
    </lineage>
</organism>